<evidence type="ECO:0000256" key="2">
    <source>
        <dbReference type="SAM" id="Phobius"/>
    </source>
</evidence>
<evidence type="ECO:0000313" key="3">
    <source>
        <dbReference type="EMBL" id="QNP55213.1"/>
    </source>
</evidence>
<gene>
    <name evidence="3" type="ORF">H9L22_13315</name>
</gene>
<dbReference type="KEGG" id="tdf:H9L22_13315"/>
<feature type="region of interest" description="Disordered" evidence="1">
    <location>
        <begin position="1"/>
        <end position="20"/>
    </location>
</feature>
<dbReference type="RefSeq" id="WP_187720349.1">
    <property type="nucleotide sequence ID" value="NZ_BAABBL010000014.1"/>
</dbReference>
<reference evidence="3 4" key="1">
    <citation type="submission" date="2020-08" db="EMBL/GenBank/DDBJ databases">
        <title>Genome sequence of Tessaracoccus defluvii JCM 17540T.</title>
        <authorList>
            <person name="Hyun D.-W."/>
            <person name="Bae J.-W."/>
        </authorList>
    </citation>
    <scope>NUCLEOTIDE SEQUENCE [LARGE SCALE GENOMIC DNA]</scope>
    <source>
        <strain evidence="3 4">JCM 17540</strain>
    </source>
</reference>
<evidence type="ECO:0008006" key="5">
    <source>
        <dbReference type="Google" id="ProtNLM"/>
    </source>
</evidence>
<dbReference type="EMBL" id="CP060789">
    <property type="protein sequence ID" value="QNP55213.1"/>
    <property type="molecule type" value="Genomic_DNA"/>
</dbReference>
<feature type="transmembrane region" description="Helical" evidence="2">
    <location>
        <begin position="78"/>
        <end position="103"/>
    </location>
</feature>
<dbReference type="AlphaFoldDB" id="A0A7H0H3U7"/>
<dbReference type="Proteomes" id="UP000516117">
    <property type="component" value="Chromosome"/>
</dbReference>
<keyword evidence="2" id="KW-0812">Transmembrane</keyword>
<sequence>MTQPPPSYQPGPPMGYGAMQPEHPDAQTVQLLGIIGIFVSICAFIAWYKGAQAKKQIDAGAPYLWGGALKTGYLLGKIISIIAIVGMAIAIVFWIIAIIGLAAGGMS</sequence>
<evidence type="ECO:0000313" key="4">
    <source>
        <dbReference type="Proteomes" id="UP000516117"/>
    </source>
</evidence>
<keyword evidence="4" id="KW-1185">Reference proteome</keyword>
<protein>
    <recommendedName>
        <fullName evidence="5">DUF4190 domain-containing protein</fullName>
    </recommendedName>
</protein>
<keyword evidence="2" id="KW-1133">Transmembrane helix</keyword>
<keyword evidence="2" id="KW-0472">Membrane</keyword>
<feature type="transmembrane region" description="Helical" evidence="2">
    <location>
        <begin position="29"/>
        <end position="48"/>
    </location>
</feature>
<evidence type="ECO:0000256" key="1">
    <source>
        <dbReference type="SAM" id="MobiDB-lite"/>
    </source>
</evidence>
<proteinExistence type="predicted"/>
<name>A0A7H0H3U7_9ACTN</name>
<accession>A0A7H0H3U7</accession>
<organism evidence="3 4">
    <name type="scientific">Tessaracoccus defluvii</name>
    <dbReference type="NCBI Taxonomy" id="1285901"/>
    <lineage>
        <taxon>Bacteria</taxon>
        <taxon>Bacillati</taxon>
        <taxon>Actinomycetota</taxon>
        <taxon>Actinomycetes</taxon>
        <taxon>Propionibacteriales</taxon>
        <taxon>Propionibacteriaceae</taxon>
        <taxon>Tessaracoccus</taxon>
    </lineage>
</organism>
<feature type="compositionally biased region" description="Pro residues" evidence="1">
    <location>
        <begin position="1"/>
        <end position="13"/>
    </location>
</feature>